<dbReference type="InterPro" id="IPR050336">
    <property type="entry name" value="Chromosome_partition/occlusion"/>
</dbReference>
<dbReference type="CDD" id="cd02042">
    <property type="entry name" value="ParAB_family"/>
    <property type="match status" value="1"/>
</dbReference>
<dbReference type="Gene3D" id="1.10.10.2830">
    <property type="match status" value="1"/>
</dbReference>
<keyword evidence="2" id="KW-0159">Chromosome partition</keyword>
<reference evidence="5" key="2">
    <citation type="journal article" date="2021" name="Genome Biol. Evol.">
        <title>Developing a high-quality reference genome for a parasitic bivalve with doubly uniparental inheritance (Bivalvia: Unionida).</title>
        <authorList>
            <person name="Smith C.H."/>
        </authorList>
    </citation>
    <scope>NUCLEOTIDE SEQUENCE</scope>
    <source>
        <strain evidence="5">CHS0354</strain>
        <tissue evidence="5">Mantle</tissue>
    </source>
</reference>
<dbReference type="Pfam" id="PF23552">
    <property type="entry name" value="ParB_C"/>
    <property type="match status" value="1"/>
</dbReference>
<evidence type="ECO:0000313" key="6">
    <source>
        <dbReference type="Proteomes" id="UP001195483"/>
    </source>
</evidence>
<protein>
    <recommendedName>
        <fullName evidence="4">ParB-like N-terminal domain-containing protein</fullName>
    </recommendedName>
</protein>
<reference evidence="5" key="1">
    <citation type="journal article" date="2021" name="Genome Biol. Evol.">
        <title>A High-Quality Reference Genome for a Parasitic Bivalve with Doubly Uniparental Inheritance (Bivalvia: Unionida).</title>
        <authorList>
            <person name="Smith C.H."/>
        </authorList>
    </citation>
    <scope>NUCLEOTIDE SEQUENCE</scope>
    <source>
        <strain evidence="5">CHS0354</strain>
    </source>
</reference>
<dbReference type="GO" id="GO:0045881">
    <property type="term" value="P:positive regulation of sporulation resulting in formation of a cellular spore"/>
    <property type="evidence" value="ECO:0007669"/>
    <property type="project" value="TreeGrafter"/>
</dbReference>
<dbReference type="InterPro" id="IPR036086">
    <property type="entry name" value="ParB/Sulfiredoxin_sf"/>
</dbReference>
<comment type="similarity">
    <text evidence="1">Belongs to the ParB family.</text>
</comment>
<dbReference type="SUPFAM" id="SSF52540">
    <property type="entry name" value="P-loop containing nucleoside triphosphate hydrolases"/>
    <property type="match status" value="1"/>
</dbReference>
<dbReference type="InterPro" id="IPR025669">
    <property type="entry name" value="AAA_dom"/>
</dbReference>
<dbReference type="AlphaFoldDB" id="A0AAE0T6P7"/>
<dbReference type="FunFam" id="3.40.50.300:FF:000285">
    <property type="entry name" value="Sporulation initiation inhibitor Soj"/>
    <property type="match status" value="1"/>
</dbReference>
<dbReference type="PANTHER" id="PTHR33375:SF1">
    <property type="entry name" value="CHROMOSOME-PARTITIONING PROTEIN PARB-RELATED"/>
    <property type="match status" value="1"/>
</dbReference>
<reference evidence="5" key="3">
    <citation type="submission" date="2023-05" db="EMBL/GenBank/DDBJ databases">
        <authorList>
            <person name="Smith C.H."/>
        </authorList>
    </citation>
    <scope>NUCLEOTIDE SEQUENCE</scope>
    <source>
        <strain evidence="5">CHS0354</strain>
        <tissue evidence="5">Mantle</tissue>
    </source>
</reference>
<dbReference type="FunFam" id="3.90.1530.30:FF:000001">
    <property type="entry name" value="Chromosome partitioning protein ParB"/>
    <property type="match status" value="1"/>
</dbReference>
<feature type="domain" description="ParB-like N-terminal" evidence="4">
    <location>
        <begin position="209"/>
        <end position="299"/>
    </location>
</feature>
<keyword evidence="3" id="KW-0238">DNA-binding</keyword>
<keyword evidence="6" id="KW-1185">Reference proteome</keyword>
<dbReference type="Pfam" id="PF17762">
    <property type="entry name" value="HTH_ParB"/>
    <property type="match status" value="1"/>
</dbReference>
<evidence type="ECO:0000313" key="5">
    <source>
        <dbReference type="EMBL" id="KAK3604777.1"/>
    </source>
</evidence>
<dbReference type="Gene3D" id="3.90.1530.30">
    <property type="match status" value="1"/>
</dbReference>
<dbReference type="InterPro" id="IPR041468">
    <property type="entry name" value="HTH_ParB/Spo0J"/>
</dbReference>
<dbReference type="Gene3D" id="3.40.50.300">
    <property type="entry name" value="P-loop containing nucleotide triphosphate hydrolases"/>
    <property type="match status" value="1"/>
</dbReference>
<evidence type="ECO:0000256" key="3">
    <source>
        <dbReference type="ARBA" id="ARBA00023125"/>
    </source>
</evidence>
<dbReference type="SMART" id="SM00470">
    <property type="entry name" value="ParB"/>
    <property type="match status" value="1"/>
</dbReference>
<sequence length="469" mass="52299">MAKIIAIANQKGGVGKTTTAINLASALAAAEVRTLLVDIDPQANTTSGAGLRLGEKDKTIYEVLVDGEKIENVIKPSALSFMDIVPSHINLVGTEVELINVEEREKVLKKALQSVGTNYHFIIIDCPPSLGLITLNSLTAADSVIIPVQCEYFALEGLGRLLSTISLVRKRLNPELDIEGVLLTIEDNKSGKREVPFEDRNTGHAGMIANISIEKIKVNPFQPRKEFDTVMLNELKDSILQNGIIQPITVRKENDSYMLISGERRFRAATLAGFKDIPAYILDVVTDRKMLELALIENLQRSDLNAIEIATSYQMLINEYHLTQESVAKQVGKDRTTITNFIRLLKLPNEIQQSIVKNEITMGHARALLSEENKESQLLLWKQVLNEKLSVRQLEARVSNPNLNRKRKKISPATIDAHIQEIEGKIRAKFATKVAIKINDKAESGSLIIEFYSTDDLERIVDLIYTIKQ</sequence>
<dbReference type="GO" id="GO:0007059">
    <property type="term" value="P:chromosome segregation"/>
    <property type="evidence" value="ECO:0007669"/>
    <property type="project" value="UniProtKB-KW"/>
</dbReference>
<dbReference type="Pfam" id="PF13614">
    <property type="entry name" value="AAA_31"/>
    <property type="match status" value="1"/>
</dbReference>
<dbReference type="InterPro" id="IPR057240">
    <property type="entry name" value="ParB_dimer_C"/>
</dbReference>
<dbReference type="EMBL" id="JAEAOA010000085">
    <property type="protein sequence ID" value="KAK3604777.1"/>
    <property type="molecule type" value="Genomic_DNA"/>
</dbReference>
<dbReference type="InterPro" id="IPR004437">
    <property type="entry name" value="ParB/RepB/Spo0J"/>
</dbReference>
<dbReference type="GO" id="GO:0003677">
    <property type="term" value="F:DNA binding"/>
    <property type="evidence" value="ECO:0007669"/>
    <property type="project" value="UniProtKB-KW"/>
</dbReference>
<dbReference type="NCBIfam" id="TIGR00180">
    <property type="entry name" value="parB_part"/>
    <property type="match status" value="1"/>
</dbReference>
<dbReference type="InterPro" id="IPR027417">
    <property type="entry name" value="P-loop_NTPase"/>
</dbReference>
<proteinExistence type="inferred from homology"/>
<name>A0AAE0T6P7_9BIVA</name>
<comment type="caution">
    <text evidence="5">The sequence shown here is derived from an EMBL/GenBank/DDBJ whole genome shotgun (WGS) entry which is preliminary data.</text>
</comment>
<evidence type="ECO:0000256" key="2">
    <source>
        <dbReference type="ARBA" id="ARBA00022829"/>
    </source>
</evidence>
<dbReference type="SUPFAM" id="SSF110849">
    <property type="entry name" value="ParB/Sulfiredoxin"/>
    <property type="match status" value="1"/>
</dbReference>
<dbReference type="GO" id="GO:0005694">
    <property type="term" value="C:chromosome"/>
    <property type="evidence" value="ECO:0007669"/>
    <property type="project" value="TreeGrafter"/>
</dbReference>
<dbReference type="Proteomes" id="UP001195483">
    <property type="component" value="Unassembled WGS sequence"/>
</dbReference>
<organism evidence="5 6">
    <name type="scientific">Potamilus streckersoni</name>
    <dbReference type="NCBI Taxonomy" id="2493646"/>
    <lineage>
        <taxon>Eukaryota</taxon>
        <taxon>Metazoa</taxon>
        <taxon>Spiralia</taxon>
        <taxon>Lophotrochozoa</taxon>
        <taxon>Mollusca</taxon>
        <taxon>Bivalvia</taxon>
        <taxon>Autobranchia</taxon>
        <taxon>Heteroconchia</taxon>
        <taxon>Palaeoheterodonta</taxon>
        <taxon>Unionida</taxon>
        <taxon>Unionoidea</taxon>
        <taxon>Unionidae</taxon>
        <taxon>Ambleminae</taxon>
        <taxon>Lampsilini</taxon>
        <taxon>Potamilus</taxon>
    </lineage>
</organism>
<dbReference type="FunFam" id="1.10.10.2830:FF:000001">
    <property type="entry name" value="Chromosome partitioning protein ParB"/>
    <property type="match status" value="1"/>
</dbReference>
<dbReference type="CDD" id="cd16393">
    <property type="entry name" value="SPO0J_N"/>
    <property type="match status" value="1"/>
</dbReference>
<evidence type="ECO:0000256" key="1">
    <source>
        <dbReference type="ARBA" id="ARBA00006295"/>
    </source>
</evidence>
<dbReference type="Pfam" id="PF02195">
    <property type="entry name" value="ParB_N"/>
    <property type="match status" value="1"/>
</dbReference>
<accession>A0AAE0T6P7</accession>
<dbReference type="InterPro" id="IPR003115">
    <property type="entry name" value="ParB_N"/>
</dbReference>
<dbReference type="SUPFAM" id="SSF109709">
    <property type="entry name" value="KorB DNA-binding domain-like"/>
    <property type="match status" value="1"/>
</dbReference>
<dbReference type="PANTHER" id="PTHR33375">
    <property type="entry name" value="CHROMOSOME-PARTITIONING PROTEIN PARB-RELATED"/>
    <property type="match status" value="1"/>
</dbReference>
<gene>
    <name evidence="5" type="ORF">CHS0354_000435</name>
</gene>
<evidence type="ECO:0000259" key="4">
    <source>
        <dbReference type="SMART" id="SM00470"/>
    </source>
</evidence>